<comment type="similarity">
    <text evidence="2 5">Belongs to the Ap4A hydrolase family.</text>
</comment>
<reference evidence="7 8" key="1">
    <citation type="journal article" date="2015" name="Genome Biol. Evol.">
        <title>The Dynamics of Genetic Interactions between Vibrio metoecus and Vibrio cholerae, Two Close Relatives Co-Occurring in the Environment.</title>
        <authorList>
            <person name="Orata F.D."/>
            <person name="Kirchberger P.C."/>
            <person name="Meheust R."/>
            <person name="Barlow E.J."/>
            <person name="Tarr C.L."/>
            <person name="Boucher Y."/>
        </authorList>
    </citation>
    <scope>NUCLEOTIDE SEQUENCE [LARGE SCALE GENOMIC DNA]</scope>
    <source>
        <strain evidence="7 8">08-2459</strain>
    </source>
</reference>
<evidence type="ECO:0000256" key="1">
    <source>
        <dbReference type="ARBA" id="ARBA00003413"/>
    </source>
</evidence>
<dbReference type="NCBIfam" id="NF001204">
    <property type="entry name" value="PRK00166.1"/>
    <property type="match status" value="1"/>
</dbReference>
<dbReference type="InterPro" id="IPR029052">
    <property type="entry name" value="Metallo-depent_PP-like"/>
</dbReference>
<dbReference type="PANTHER" id="PTHR40942:SF4">
    <property type="entry name" value="CYTOCHROME C5"/>
    <property type="match status" value="1"/>
</dbReference>
<dbReference type="EMBL" id="LCUF01000021">
    <property type="protein sequence ID" value="KQA22873.1"/>
    <property type="molecule type" value="Genomic_DNA"/>
</dbReference>
<evidence type="ECO:0000256" key="2">
    <source>
        <dbReference type="ARBA" id="ARBA00005419"/>
    </source>
</evidence>
<dbReference type="AlphaFoldDB" id="A0A0Q0KGW9"/>
<dbReference type="EC" id="3.6.1.41" evidence="5"/>
<evidence type="ECO:0000259" key="6">
    <source>
        <dbReference type="Pfam" id="PF00149"/>
    </source>
</evidence>
<keyword evidence="3 5" id="KW-0378">Hydrolase</keyword>
<organism evidence="7 8">
    <name type="scientific">Vibrio metoecus</name>
    <dbReference type="NCBI Taxonomy" id="1481663"/>
    <lineage>
        <taxon>Bacteria</taxon>
        <taxon>Pseudomonadati</taxon>
        <taxon>Pseudomonadota</taxon>
        <taxon>Gammaproteobacteria</taxon>
        <taxon>Vibrionales</taxon>
        <taxon>Vibrionaceae</taxon>
        <taxon>Vibrio</taxon>
    </lineage>
</organism>
<evidence type="ECO:0000256" key="5">
    <source>
        <dbReference type="HAMAP-Rule" id="MF_00199"/>
    </source>
</evidence>
<dbReference type="PANTHER" id="PTHR40942">
    <property type="match status" value="1"/>
</dbReference>
<dbReference type="SUPFAM" id="SSF56300">
    <property type="entry name" value="Metallo-dependent phosphatases"/>
    <property type="match status" value="1"/>
</dbReference>
<accession>A0A0Q0KGW9</accession>
<evidence type="ECO:0000256" key="4">
    <source>
        <dbReference type="ARBA" id="ARBA00049417"/>
    </source>
</evidence>
<protein>
    <recommendedName>
        <fullName evidence="5">Bis(5'-nucleosyl)-tetraphosphatase, symmetrical</fullName>
        <ecNumber evidence="5">3.6.1.41</ecNumber>
    </recommendedName>
    <alternativeName>
        <fullName evidence="5">Ap4A hydrolase</fullName>
    </alternativeName>
    <alternativeName>
        <fullName evidence="5">Diadenosine 5',5'''-P1,P4-tetraphosphate pyrophosphohydrolase</fullName>
    </alternativeName>
    <alternativeName>
        <fullName evidence="5">Diadenosine tetraphosphatase</fullName>
    </alternativeName>
</protein>
<dbReference type="NCBIfam" id="TIGR00668">
    <property type="entry name" value="apaH"/>
    <property type="match status" value="1"/>
</dbReference>
<dbReference type="InterPro" id="IPR004617">
    <property type="entry name" value="ApaH"/>
</dbReference>
<dbReference type="Proteomes" id="UP000053724">
    <property type="component" value="Unassembled WGS sequence"/>
</dbReference>
<comment type="catalytic activity">
    <reaction evidence="4 5">
        <text>P(1),P(4)-bis(5'-adenosyl) tetraphosphate + H2O = 2 ADP + 2 H(+)</text>
        <dbReference type="Rhea" id="RHEA:24252"/>
        <dbReference type="ChEBI" id="CHEBI:15377"/>
        <dbReference type="ChEBI" id="CHEBI:15378"/>
        <dbReference type="ChEBI" id="CHEBI:58141"/>
        <dbReference type="ChEBI" id="CHEBI:456216"/>
        <dbReference type="EC" id="3.6.1.41"/>
    </reaction>
</comment>
<dbReference type="Pfam" id="PF00149">
    <property type="entry name" value="Metallophos"/>
    <property type="match status" value="1"/>
</dbReference>
<dbReference type="Gene3D" id="3.60.21.10">
    <property type="match status" value="1"/>
</dbReference>
<dbReference type="PIRSF" id="PIRSF000903">
    <property type="entry name" value="B5n-ttraPtase_sm"/>
    <property type="match status" value="1"/>
</dbReference>
<dbReference type="InterPro" id="IPR004843">
    <property type="entry name" value="Calcineurin-like_PHP"/>
</dbReference>
<name>A0A0Q0KGW9_VIBMT</name>
<evidence type="ECO:0000313" key="8">
    <source>
        <dbReference type="Proteomes" id="UP000053724"/>
    </source>
</evidence>
<gene>
    <name evidence="5" type="primary">apaH</name>
    <name evidence="7" type="ORF">AAY55_14365</name>
</gene>
<dbReference type="GO" id="GO:0008803">
    <property type="term" value="F:bis(5'-nucleosyl)-tetraphosphatase (symmetrical) activity"/>
    <property type="evidence" value="ECO:0007669"/>
    <property type="project" value="UniProtKB-UniRule"/>
</dbReference>
<evidence type="ECO:0000313" key="7">
    <source>
        <dbReference type="EMBL" id="KQA22873.1"/>
    </source>
</evidence>
<evidence type="ECO:0000256" key="3">
    <source>
        <dbReference type="ARBA" id="ARBA00022801"/>
    </source>
</evidence>
<proteinExistence type="inferred from homology"/>
<dbReference type="CDD" id="cd07422">
    <property type="entry name" value="MPP_ApaH"/>
    <property type="match status" value="1"/>
</dbReference>
<comment type="caution">
    <text evidence="7">The sequence shown here is derived from an EMBL/GenBank/DDBJ whole genome shotgun (WGS) entry which is preliminary data.</text>
</comment>
<comment type="function">
    <text evidence="1 5">Hydrolyzes diadenosine 5',5'''-P1,P4-tetraphosphate to yield ADP.</text>
</comment>
<dbReference type="PATRIC" id="fig|1481663.8.peg.2427"/>
<dbReference type="HAMAP" id="MF_00199">
    <property type="entry name" value="ApaH"/>
    <property type="match status" value="1"/>
</dbReference>
<sequence length="276" mass="31559">MANYIVGDIQGCFDELQLLLDRIKFNPHHDTLWFAGDFSGREVRKSLETLRFAHQLGGTARVVLGNHDLHLLAVSLGTHPAKRRDQTQPILDAPDAPQLLNWLRQQPLLAEHEEFVLCHAGISPQWDLATARQAAQEVEQVLRSTLWANLITQMYSDEPDAWHSDLQGIARLRYTINAFTRMRFCFPDGRLDMKCKLPPKEVTDGSLLPWFQLPQRISLEKTVIFGHWAALEGYSSDEVIGLDTGCVWGGTLTMLRWEDKHYFVQTALQTEKENTR</sequence>
<feature type="domain" description="Calcineurin-like phosphoesterase" evidence="6">
    <location>
        <begin position="5"/>
        <end position="133"/>
    </location>
</feature>